<evidence type="ECO:0000256" key="3">
    <source>
        <dbReference type="ARBA" id="ARBA00022801"/>
    </source>
</evidence>
<dbReference type="PROSITE" id="PS51318">
    <property type="entry name" value="TAT"/>
    <property type="match status" value="1"/>
</dbReference>
<evidence type="ECO:0000256" key="1">
    <source>
        <dbReference type="ARBA" id="ARBA00005382"/>
    </source>
</evidence>
<keyword evidence="5" id="KW-1185">Reference proteome</keyword>
<gene>
    <name evidence="4" type="ORF">IHE71_08105</name>
</gene>
<reference evidence="4 5" key="1">
    <citation type="submission" date="2020-10" db="EMBL/GenBank/DDBJ databases">
        <title>Myceligenerans pegani sp. nov., an endophytic actinomycete isolated from Peganum harmala L. in Xinjiang, China.</title>
        <authorList>
            <person name="Xin L."/>
        </authorList>
    </citation>
    <scope>NUCLEOTIDE SEQUENCE [LARGE SCALE GENOMIC DNA]</scope>
    <source>
        <strain evidence="4 5">TRM65318</strain>
    </source>
</reference>
<dbReference type="PANTHER" id="PTHR11069">
    <property type="entry name" value="GLUCOSYLCERAMIDASE"/>
    <property type="match status" value="1"/>
</dbReference>
<dbReference type="InterPro" id="IPR017853">
    <property type="entry name" value="GH"/>
</dbReference>
<comment type="caution">
    <text evidence="4">The sequence shown here is derived from an EMBL/GenBank/DDBJ whole genome shotgun (WGS) entry which is preliminary data.</text>
</comment>
<sequence>MAAHPDRSEGAASPRLSRRALLAAGAALPALAIARPAAAETTVVVEPSVVQQTIQGFGGMNHAVWIDDLTAAQRETAFGNGEGQLGFTVLRIPVHEDRANWSREVATARRASELGAKVFASPWNPPSSMTETFSGGKRLRHDMYAAYARHLNDFVSYMRDNGVPLYGISVQNEPDYAHDWTAWTPNEIVRFLRENAGSITTRVIAPESFQYRKNLSDPILNDPQALANVDIIGAHLYGTRNSDFPYPLFEQKGGGKELWMTEVYHPNSSDSADLWPQALDVGEHMHRALLYGRFQTYLWWYIRRYYGPMREDGRISKRGANMAHFSKWVRPGYSRITATANPRPNVFVTAFKNGSRVVIVVVNKNDSPAYHPYVIRGAGSATISTWLTDANRTLAHYNTFTMTDGSFAAQLPAQSIRTFVVG</sequence>
<dbReference type="Proteomes" id="UP000625527">
    <property type="component" value="Unassembled WGS sequence"/>
</dbReference>
<dbReference type="InterPro" id="IPR013780">
    <property type="entry name" value="Glyco_hydro_b"/>
</dbReference>
<dbReference type="SUPFAM" id="SSF51445">
    <property type="entry name" value="(Trans)glycosidases"/>
    <property type="match status" value="1"/>
</dbReference>
<keyword evidence="2" id="KW-0732">Signal</keyword>
<dbReference type="RefSeq" id="WP_192862243.1">
    <property type="nucleotide sequence ID" value="NZ_JADAQT010000067.1"/>
</dbReference>
<dbReference type="InterPro" id="IPR006311">
    <property type="entry name" value="TAT_signal"/>
</dbReference>
<evidence type="ECO:0000256" key="2">
    <source>
        <dbReference type="ARBA" id="ARBA00022729"/>
    </source>
</evidence>
<dbReference type="InterPro" id="IPR001139">
    <property type="entry name" value="Glyco_hydro_30"/>
</dbReference>
<keyword evidence="3" id="KW-0378">Hydrolase</keyword>
<protein>
    <submittedName>
        <fullName evidence="4">Glucuronoxylanase</fullName>
    </submittedName>
</protein>
<dbReference type="Gene3D" id="2.60.40.1180">
    <property type="entry name" value="Golgi alpha-mannosidase II"/>
    <property type="match status" value="1"/>
</dbReference>
<name>A0ABR9MWA9_9MICO</name>
<proteinExistence type="inferred from homology"/>
<dbReference type="Gene3D" id="3.20.20.80">
    <property type="entry name" value="Glycosidases"/>
    <property type="match status" value="1"/>
</dbReference>
<evidence type="ECO:0000313" key="5">
    <source>
        <dbReference type="Proteomes" id="UP000625527"/>
    </source>
</evidence>
<dbReference type="EMBL" id="JADAQT010000067">
    <property type="protein sequence ID" value="MBE1875671.1"/>
    <property type="molecule type" value="Genomic_DNA"/>
</dbReference>
<dbReference type="SUPFAM" id="SSF51011">
    <property type="entry name" value="Glycosyl hydrolase domain"/>
    <property type="match status" value="1"/>
</dbReference>
<dbReference type="PANTHER" id="PTHR11069:SF38">
    <property type="entry name" value="GLUCURONOXYLANASE XYNC"/>
    <property type="match status" value="1"/>
</dbReference>
<comment type="similarity">
    <text evidence="1">Belongs to the glycosyl hydrolase 30 family.</text>
</comment>
<evidence type="ECO:0000313" key="4">
    <source>
        <dbReference type="EMBL" id="MBE1875671.1"/>
    </source>
</evidence>
<accession>A0ABR9MWA9</accession>
<organism evidence="4 5">
    <name type="scientific">Myceligenerans pegani</name>
    <dbReference type="NCBI Taxonomy" id="2776917"/>
    <lineage>
        <taxon>Bacteria</taxon>
        <taxon>Bacillati</taxon>
        <taxon>Actinomycetota</taxon>
        <taxon>Actinomycetes</taxon>
        <taxon>Micrococcales</taxon>
        <taxon>Promicromonosporaceae</taxon>
        <taxon>Myceligenerans</taxon>
    </lineage>
</organism>